<dbReference type="GO" id="GO:0017054">
    <property type="term" value="C:negative cofactor 2 complex"/>
    <property type="evidence" value="ECO:0007669"/>
    <property type="project" value="InterPro"/>
</dbReference>
<protein>
    <recommendedName>
        <fullName evidence="3">Transcription factor CBF/NF-Y/archaeal histone domain-containing protein</fullName>
    </recommendedName>
</protein>
<feature type="domain" description="Transcription factor CBF/NF-Y/archaeal histone" evidence="3">
    <location>
        <begin position="3"/>
        <end position="71"/>
    </location>
</feature>
<dbReference type="Pfam" id="PF00808">
    <property type="entry name" value="CBFD_NFYB_HMF"/>
    <property type="match status" value="1"/>
</dbReference>
<accession>A0AAV0TJG3</accession>
<dbReference type="Proteomes" id="UP001162031">
    <property type="component" value="Unassembled WGS sequence"/>
</dbReference>
<sequence length="136" mass="14896">MTALPKGAIEKLMREAVGDDDVLMSKTAVDWVNECASAFLKLIGQEANTVAEGAATKENYRISHDHVMTALEHLGMRRYADTIRERQAVIELEAQKTHTGLASRKAATPAVSRDELLAEQTALFKQASLDAAKEGW</sequence>
<dbReference type="GO" id="GO:0017025">
    <property type="term" value="F:TBP-class protein binding"/>
    <property type="evidence" value="ECO:0007669"/>
    <property type="project" value="TreeGrafter"/>
</dbReference>
<reference evidence="4" key="1">
    <citation type="submission" date="2022-12" db="EMBL/GenBank/DDBJ databases">
        <authorList>
            <person name="Webb A."/>
        </authorList>
    </citation>
    <scope>NUCLEOTIDE SEQUENCE</scope>
    <source>
        <strain evidence="4">Hp1</strain>
    </source>
</reference>
<dbReference type="InterPro" id="IPR042225">
    <property type="entry name" value="Ncb2"/>
</dbReference>
<dbReference type="PANTHER" id="PTHR46138:SF1">
    <property type="entry name" value="PROTEIN DR1"/>
    <property type="match status" value="1"/>
</dbReference>
<keyword evidence="5" id="KW-1185">Reference proteome</keyword>
<comment type="caution">
    <text evidence="4">The sequence shown here is derived from an EMBL/GenBank/DDBJ whole genome shotgun (WGS) entry which is preliminary data.</text>
</comment>
<dbReference type="InterPro" id="IPR003958">
    <property type="entry name" value="CBFA_NFYB_domain"/>
</dbReference>
<evidence type="ECO:0000259" key="3">
    <source>
        <dbReference type="Pfam" id="PF00808"/>
    </source>
</evidence>
<gene>
    <name evidence="4" type="ORF">HBR001_LOCUS2675</name>
</gene>
<dbReference type="GO" id="GO:0051123">
    <property type="term" value="P:RNA polymerase II preinitiation complex assembly"/>
    <property type="evidence" value="ECO:0007669"/>
    <property type="project" value="TreeGrafter"/>
</dbReference>
<evidence type="ECO:0000313" key="5">
    <source>
        <dbReference type="Proteomes" id="UP001162031"/>
    </source>
</evidence>
<keyword evidence="2" id="KW-0539">Nucleus</keyword>
<dbReference type="InterPro" id="IPR009072">
    <property type="entry name" value="Histone-fold"/>
</dbReference>
<evidence type="ECO:0000256" key="2">
    <source>
        <dbReference type="ARBA" id="ARBA00023242"/>
    </source>
</evidence>
<dbReference type="Gene3D" id="1.10.20.10">
    <property type="entry name" value="Histone, subunit A"/>
    <property type="match status" value="1"/>
</dbReference>
<dbReference type="GO" id="GO:0046982">
    <property type="term" value="F:protein heterodimerization activity"/>
    <property type="evidence" value="ECO:0007669"/>
    <property type="project" value="InterPro"/>
</dbReference>
<comment type="subcellular location">
    <subcellularLocation>
        <location evidence="1">Nucleus</location>
    </subcellularLocation>
</comment>
<dbReference type="GO" id="GO:0000122">
    <property type="term" value="P:negative regulation of transcription by RNA polymerase II"/>
    <property type="evidence" value="ECO:0007669"/>
    <property type="project" value="InterPro"/>
</dbReference>
<dbReference type="PANTHER" id="PTHR46138">
    <property type="entry name" value="PROTEIN DR1"/>
    <property type="match status" value="1"/>
</dbReference>
<proteinExistence type="predicted"/>
<evidence type="ECO:0000313" key="4">
    <source>
        <dbReference type="EMBL" id="CAI5721649.1"/>
    </source>
</evidence>
<dbReference type="GO" id="GO:0016251">
    <property type="term" value="F:RNA polymerase II general transcription initiation factor activity"/>
    <property type="evidence" value="ECO:0007669"/>
    <property type="project" value="TreeGrafter"/>
</dbReference>
<dbReference type="SUPFAM" id="SSF47113">
    <property type="entry name" value="Histone-fold"/>
    <property type="match status" value="1"/>
</dbReference>
<name>A0AAV0TJG3_HYABA</name>
<organism evidence="4 5">
    <name type="scientific">Hyaloperonospora brassicae</name>
    <name type="common">Brassica downy mildew</name>
    <name type="synonym">Peronospora brassicae</name>
    <dbReference type="NCBI Taxonomy" id="162125"/>
    <lineage>
        <taxon>Eukaryota</taxon>
        <taxon>Sar</taxon>
        <taxon>Stramenopiles</taxon>
        <taxon>Oomycota</taxon>
        <taxon>Peronosporomycetes</taxon>
        <taxon>Peronosporales</taxon>
        <taxon>Peronosporaceae</taxon>
        <taxon>Hyaloperonospora</taxon>
    </lineage>
</organism>
<evidence type="ECO:0000256" key="1">
    <source>
        <dbReference type="ARBA" id="ARBA00004123"/>
    </source>
</evidence>
<dbReference type="AlphaFoldDB" id="A0AAV0TJG3"/>
<dbReference type="EMBL" id="CANTFL010000388">
    <property type="protein sequence ID" value="CAI5721649.1"/>
    <property type="molecule type" value="Genomic_DNA"/>
</dbReference>